<dbReference type="AlphaFoldDB" id="A0A0F5LES1"/>
<protein>
    <submittedName>
        <fullName evidence="2">Uncharacterized protein</fullName>
    </submittedName>
</protein>
<dbReference type="Gene3D" id="3.30.420.240">
    <property type="match status" value="1"/>
</dbReference>
<dbReference type="RefSeq" id="WP_046141143.1">
    <property type="nucleotide sequence ID" value="NZ_LAJG01000005.1"/>
</dbReference>
<feature type="region of interest" description="Disordered" evidence="1">
    <location>
        <begin position="492"/>
        <end position="524"/>
    </location>
</feature>
<proteinExistence type="predicted"/>
<dbReference type="Gene3D" id="3.40.50.300">
    <property type="entry name" value="P-loop containing nucleotide triphosphate hydrolases"/>
    <property type="match status" value="1"/>
</dbReference>
<dbReference type="Proteomes" id="UP000033514">
    <property type="component" value="Unassembled WGS sequence"/>
</dbReference>
<accession>A0A0F5LES1</accession>
<reference evidence="2 3" key="1">
    <citation type="submission" date="2015-03" db="EMBL/GenBank/DDBJ databases">
        <authorList>
            <person name="Hassan Y.I."/>
            <person name="Lepp D."/>
            <person name="Zhou T."/>
        </authorList>
    </citation>
    <scope>NUCLEOTIDE SEQUENCE [LARGE SCALE GENOMIC DNA]</scope>
    <source>
        <strain evidence="2 3">GH2-10</strain>
    </source>
</reference>
<evidence type="ECO:0000313" key="2">
    <source>
        <dbReference type="EMBL" id="KKB80790.1"/>
    </source>
</evidence>
<dbReference type="InterPro" id="IPR027417">
    <property type="entry name" value="P-loop_NTPase"/>
</dbReference>
<name>A0A0F5LES1_9HYPH</name>
<feature type="compositionally biased region" description="Low complexity" evidence="1">
    <location>
        <begin position="492"/>
        <end position="505"/>
    </location>
</feature>
<dbReference type="PATRIC" id="fig|361041.3.peg.3554"/>
<keyword evidence="3" id="KW-1185">Reference proteome</keyword>
<dbReference type="STRING" id="361041.VW35_00855"/>
<comment type="caution">
    <text evidence="2">The sequence shown here is derived from an EMBL/GenBank/DDBJ whole genome shotgun (WGS) entry which is preliminary data.</text>
</comment>
<gene>
    <name evidence="2" type="ORF">VW35_00855</name>
</gene>
<dbReference type="OrthoDB" id="9768556at2"/>
<dbReference type="EMBL" id="LAJG01000005">
    <property type="protein sequence ID" value="KKB80790.1"/>
    <property type="molecule type" value="Genomic_DNA"/>
</dbReference>
<evidence type="ECO:0000256" key="1">
    <source>
        <dbReference type="SAM" id="MobiDB-lite"/>
    </source>
</evidence>
<organism evidence="2 3">
    <name type="scientific">Devosia soli</name>
    <dbReference type="NCBI Taxonomy" id="361041"/>
    <lineage>
        <taxon>Bacteria</taxon>
        <taxon>Pseudomonadati</taxon>
        <taxon>Pseudomonadota</taxon>
        <taxon>Alphaproteobacteria</taxon>
        <taxon>Hyphomicrobiales</taxon>
        <taxon>Devosiaceae</taxon>
        <taxon>Devosia</taxon>
    </lineage>
</organism>
<sequence length="524" mass="57905">MGLLDDILARFEALPKETQEQIKKDAIEATKGRYFIPNPGPQTDCLQSLADETFFGGSAGGGKSALLCGTAVDDFDRSIIFRREYPQIKGLEDEVAGLIGGRQGYNSQDKLWRLPNGNILEFGSVPHESDVEKYQGRPHALKGFDEITHFSEAMYRFLIGWNRSTTPGQRSRVIATGNPPVTPEGYWVVKYWAPWLDPKHPNPAKPGELRWFTTINGEDVECEGPDQVEVNGRMVQPRSRTFIPAKLEDNPDLMATGYASVLEAMPEELRIRLRDGRFDAEVKDNEFQAFPTEWIKAAQARWTPTRPEGVGMSVLSNDVALGGGDANTLAARYGHWYDEVKSETLKGKVDPLDLAAKVVATMRDGAEIVIDMGGGYGSGVYSHLKNNVQGLTLHAHNGAEKSSKRTRDGKLKFANKRAEVHWKFREALEPNLGEPVALPPDPELAADLAAVTWKLTPRGILIEEKTDIKKRLGRSPDKGDAVINAWSYGESSVSARIRTASSRSRNGGPKVNLGHASMKSRRRA</sequence>
<evidence type="ECO:0000313" key="3">
    <source>
        <dbReference type="Proteomes" id="UP000033514"/>
    </source>
</evidence>